<dbReference type="Pfam" id="PF03407">
    <property type="entry name" value="Nucleotid_trans"/>
    <property type="match status" value="1"/>
</dbReference>
<accession>A0ABP0PM49</accession>
<feature type="chain" id="PRO_5045116037" description="Nucleotide-diphospho-sugar transferase domain-containing protein" evidence="2">
    <location>
        <begin position="40"/>
        <end position="905"/>
    </location>
</feature>
<evidence type="ECO:0000256" key="1">
    <source>
        <dbReference type="ARBA" id="ARBA00007033"/>
    </source>
</evidence>
<evidence type="ECO:0000256" key="2">
    <source>
        <dbReference type="SAM" id="SignalP"/>
    </source>
</evidence>
<comment type="caution">
    <text evidence="4">The sequence shown here is derived from an EMBL/GenBank/DDBJ whole genome shotgun (WGS) entry which is preliminary data.</text>
</comment>
<dbReference type="InterPro" id="IPR005069">
    <property type="entry name" value="Nucl-diP-sugar_transferase"/>
</dbReference>
<evidence type="ECO:0000313" key="5">
    <source>
        <dbReference type="Proteomes" id="UP001642484"/>
    </source>
</evidence>
<dbReference type="PANTHER" id="PTHR47032">
    <property type="entry name" value="UDP-D-XYLOSE:L-FUCOSE ALPHA-1,3-D-XYLOSYLTRANSFERASE-RELATED"/>
    <property type="match status" value="1"/>
</dbReference>
<dbReference type="Gene3D" id="3.90.550.10">
    <property type="entry name" value="Spore Coat Polysaccharide Biosynthesis Protein SpsA, Chain A"/>
    <property type="match status" value="1"/>
</dbReference>
<reference evidence="4 5" key="1">
    <citation type="submission" date="2024-02" db="EMBL/GenBank/DDBJ databases">
        <authorList>
            <person name="Chen Y."/>
            <person name="Shah S."/>
            <person name="Dougan E. K."/>
            <person name="Thang M."/>
            <person name="Chan C."/>
        </authorList>
    </citation>
    <scope>NUCLEOTIDE SEQUENCE [LARGE SCALE GENOMIC DNA]</scope>
</reference>
<dbReference type="PANTHER" id="PTHR47032:SF1">
    <property type="entry name" value="UDP-D-XYLOSE:L-FUCOSE ALPHA-1,3-D-XYLOSYLTRANSFERASE-RELATED"/>
    <property type="match status" value="1"/>
</dbReference>
<dbReference type="EMBL" id="CAXAMN010023298">
    <property type="protein sequence ID" value="CAK9076568.1"/>
    <property type="molecule type" value="Genomic_DNA"/>
</dbReference>
<dbReference type="InterPro" id="IPR052636">
    <property type="entry name" value="UDP-D-xylose:L-fucose_XylT"/>
</dbReference>
<gene>
    <name evidence="4" type="ORF">CCMP2556_LOCUS37737</name>
</gene>
<protein>
    <recommendedName>
        <fullName evidence="3">Nucleotide-diphospho-sugar transferase domain-containing protein</fullName>
    </recommendedName>
</protein>
<sequence length="905" mass="102470">AHSGDPAVGQTGTFWIQFRHFALQVWYLLVCALCQCVLASSSKNCSSLSNGTCYETSLSKTVPRRLREALAAVLEEGAAPNSAASLREPPCLVRPQGAVVDPRGRERREVPDRMLLPLSKSFFQKVAGPERLVMVSWTTGAPADPSEKGSRTAIALNLALSIRKNAPQLERRFAYISMDTVAHQVMQEHGFNSALCEAGPCRSTDLKDDIWKMRWYLMLTLTSFDLHVLVIDADIVFLGDPLNEFSRDVDMEVMTDHFFPEKHLWEPWVRVEDHINTGFILVKPTLPIRFLIADFLDENWQSEQGGVRRDGMDQRVFNHFIVRRMLADIPLVVGHYGQKTFGRQQSIVPAWPWRQVSIRILDPKRIAHGMNFFWRRAHLLDPKVGSLPPVAHINGADPKEYFLRDRQVWFLDDWLDRFNDTSRRFMTYVHPAGQNLRGDFTTLAAAIEAEKGSLEAEESNGPYFDHADSYGPSVSERITWLQMISEACVVLCFLNAAALLALGAFPVPWAKPSTFIRLGFWRLTEIRIINWTWHNPPGFEDDARSYILEIDRLSIRLQLSSIFAAIRKRGAIKVKLVCVEGVRFNTQRNEEALLNLWAALHLDDATNEAAIVHGAHHVGGLDAPHMVKPLEHGAKALQADAAQRNFQFRRQDTPLGDALRRPRWGVPFRFDIEQVCVISAKLWLFDLLTLDRRWRPVEPQDTKMEVPCLAFSWETLAKRDPRRDGHADGIRGVYLGELVWVLIAQLLPKVLESSPQNLMKTALFAVGFGAWDATVIMGAKAFELALDAKYCLGNVLPCLPSTEPRPTLDRCFVHVHLICGRGLVRQHNQYCNVLVRLELKNPQTPQGTVADLAVAPLRMWTKSPWWDQKFCLGPATSTSTLVRIRCFHRKARHAMSTKCDGLLGQ</sequence>
<feature type="non-terminal residue" evidence="4">
    <location>
        <position position="905"/>
    </location>
</feature>
<dbReference type="InterPro" id="IPR029044">
    <property type="entry name" value="Nucleotide-diphossugar_trans"/>
</dbReference>
<feature type="signal peptide" evidence="2">
    <location>
        <begin position="1"/>
        <end position="39"/>
    </location>
</feature>
<evidence type="ECO:0000259" key="3">
    <source>
        <dbReference type="Pfam" id="PF03407"/>
    </source>
</evidence>
<dbReference type="Proteomes" id="UP001642484">
    <property type="component" value="Unassembled WGS sequence"/>
</dbReference>
<proteinExistence type="inferred from homology"/>
<keyword evidence="2" id="KW-0732">Signal</keyword>
<evidence type="ECO:0000313" key="4">
    <source>
        <dbReference type="EMBL" id="CAK9076568.1"/>
    </source>
</evidence>
<comment type="similarity">
    <text evidence="1">Belongs to the glycosyltransferase 77 family.</text>
</comment>
<name>A0ABP0PM49_9DINO</name>
<feature type="non-terminal residue" evidence="4">
    <location>
        <position position="1"/>
    </location>
</feature>
<dbReference type="SUPFAM" id="SSF53448">
    <property type="entry name" value="Nucleotide-diphospho-sugar transferases"/>
    <property type="match status" value="1"/>
</dbReference>
<organism evidence="4 5">
    <name type="scientific">Durusdinium trenchii</name>
    <dbReference type="NCBI Taxonomy" id="1381693"/>
    <lineage>
        <taxon>Eukaryota</taxon>
        <taxon>Sar</taxon>
        <taxon>Alveolata</taxon>
        <taxon>Dinophyceae</taxon>
        <taxon>Suessiales</taxon>
        <taxon>Symbiodiniaceae</taxon>
        <taxon>Durusdinium</taxon>
    </lineage>
</organism>
<feature type="domain" description="Nucleotide-diphospho-sugar transferase" evidence="3">
    <location>
        <begin position="173"/>
        <end position="374"/>
    </location>
</feature>
<keyword evidence="5" id="KW-1185">Reference proteome</keyword>